<feature type="compositionally biased region" description="Basic and acidic residues" evidence="6">
    <location>
        <begin position="869"/>
        <end position="878"/>
    </location>
</feature>
<keyword evidence="3 7" id="KW-0812">Transmembrane</keyword>
<dbReference type="InterPro" id="IPR036866">
    <property type="entry name" value="RibonucZ/Hydroxyglut_hydro"/>
</dbReference>
<gene>
    <name evidence="10" type="ORF">FHX76_000882</name>
</gene>
<feature type="transmembrane region" description="Helical" evidence="7">
    <location>
        <begin position="359"/>
        <end position="377"/>
    </location>
</feature>
<feature type="transmembrane region" description="Helical" evidence="7">
    <location>
        <begin position="554"/>
        <end position="572"/>
    </location>
</feature>
<dbReference type="Pfam" id="PF00753">
    <property type="entry name" value="Lactamase_B"/>
    <property type="match status" value="1"/>
</dbReference>
<dbReference type="PANTHER" id="PTHR30619">
    <property type="entry name" value="DNA INTERNALIZATION/COMPETENCE PROTEIN COMEC/REC2"/>
    <property type="match status" value="1"/>
</dbReference>
<keyword evidence="4 7" id="KW-1133">Transmembrane helix</keyword>
<dbReference type="AlphaFoldDB" id="A0A7X5QZU2"/>
<dbReference type="InterPro" id="IPR004477">
    <property type="entry name" value="ComEC_N"/>
</dbReference>
<keyword evidence="5 7" id="KW-0472">Membrane</keyword>
<proteinExistence type="predicted"/>
<dbReference type="Proteomes" id="UP000541033">
    <property type="component" value="Unassembled WGS sequence"/>
</dbReference>
<protein>
    <submittedName>
        <fullName evidence="10">Competence protein ComEC</fullName>
    </submittedName>
</protein>
<evidence type="ECO:0000313" key="11">
    <source>
        <dbReference type="Proteomes" id="UP000541033"/>
    </source>
</evidence>
<evidence type="ECO:0000256" key="3">
    <source>
        <dbReference type="ARBA" id="ARBA00022692"/>
    </source>
</evidence>
<dbReference type="Gene3D" id="3.60.15.10">
    <property type="entry name" value="Ribonuclease Z/Hydroxyacylglutathione hydrolase-like"/>
    <property type="match status" value="1"/>
</dbReference>
<name>A0A7X5QZU2_9MICO</name>
<dbReference type="InterPro" id="IPR052159">
    <property type="entry name" value="Competence_DNA_uptake"/>
</dbReference>
<evidence type="ECO:0000256" key="1">
    <source>
        <dbReference type="ARBA" id="ARBA00004651"/>
    </source>
</evidence>
<feature type="transmembrane region" description="Helical" evidence="7">
    <location>
        <begin position="457"/>
        <end position="479"/>
    </location>
</feature>
<keyword evidence="2" id="KW-1003">Cell membrane</keyword>
<feature type="transmembrane region" description="Helical" evidence="7">
    <location>
        <begin position="50"/>
        <end position="74"/>
    </location>
</feature>
<feature type="region of interest" description="Disordered" evidence="6">
    <location>
        <begin position="868"/>
        <end position="903"/>
    </location>
</feature>
<evidence type="ECO:0000256" key="5">
    <source>
        <dbReference type="ARBA" id="ARBA00023136"/>
    </source>
</evidence>
<dbReference type="SUPFAM" id="SSF56281">
    <property type="entry name" value="Metallo-hydrolase/oxidoreductase"/>
    <property type="match status" value="1"/>
</dbReference>
<feature type="domain" description="ComEC/Rec2-related protein" evidence="9">
    <location>
        <begin position="309"/>
        <end position="571"/>
    </location>
</feature>
<evidence type="ECO:0000256" key="2">
    <source>
        <dbReference type="ARBA" id="ARBA00022475"/>
    </source>
</evidence>
<feature type="transmembrane region" description="Helical" evidence="7">
    <location>
        <begin position="485"/>
        <end position="507"/>
    </location>
</feature>
<dbReference type="Pfam" id="PF03772">
    <property type="entry name" value="Competence"/>
    <property type="match status" value="1"/>
</dbReference>
<accession>A0A7X5QZU2</accession>
<dbReference type="CDD" id="cd07731">
    <property type="entry name" value="ComA-like_MBL-fold"/>
    <property type="match status" value="1"/>
</dbReference>
<evidence type="ECO:0000259" key="8">
    <source>
        <dbReference type="Pfam" id="PF00753"/>
    </source>
</evidence>
<reference evidence="10 11" key="1">
    <citation type="submission" date="2020-02" db="EMBL/GenBank/DDBJ databases">
        <title>Sequencing the genomes of 1000 actinobacteria strains.</title>
        <authorList>
            <person name="Klenk H.-P."/>
        </authorList>
    </citation>
    <scope>NUCLEOTIDE SEQUENCE [LARGE SCALE GENOMIC DNA]</scope>
    <source>
        <strain evidence="10 11">DSM 27960</strain>
    </source>
</reference>
<organism evidence="10 11">
    <name type="scientific">Lysinibacter cavernae</name>
    <dbReference type="NCBI Taxonomy" id="1640652"/>
    <lineage>
        <taxon>Bacteria</taxon>
        <taxon>Bacillati</taxon>
        <taxon>Actinomycetota</taxon>
        <taxon>Actinomycetes</taxon>
        <taxon>Micrococcales</taxon>
        <taxon>Microbacteriaceae</taxon>
        <taxon>Lysinibacter</taxon>
    </lineage>
</organism>
<dbReference type="RefSeq" id="WP_167148288.1">
    <property type="nucleotide sequence ID" value="NZ_JAAMOX010000001.1"/>
</dbReference>
<comment type="caution">
    <text evidence="10">The sequence shown here is derived from an EMBL/GenBank/DDBJ whole genome shotgun (WGS) entry which is preliminary data.</text>
</comment>
<comment type="subcellular location">
    <subcellularLocation>
        <location evidence="1">Cell membrane</location>
        <topology evidence="1">Multi-pass membrane protein</topology>
    </subcellularLocation>
</comment>
<dbReference type="PANTHER" id="PTHR30619:SF1">
    <property type="entry name" value="RECOMBINATION PROTEIN 2"/>
    <property type="match status" value="1"/>
</dbReference>
<feature type="transmembrane region" description="Helical" evidence="7">
    <location>
        <begin position="429"/>
        <end position="450"/>
    </location>
</feature>
<feature type="region of interest" description="Disordered" evidence="6">
    <location>
        <begin position="924"/>
        <end position="951"/>
    </location>
</feature>
<evidence type="ECO:0000256" key="6">
    <source>
        <dbReference type="SAM" id="MobiDB-lite"/>
    </source>
</evidence>
<dbReference type="EMBL" id="JAAMOX010000001">
    <property type="protein sequence ID" value="NIH53014.1"/>
    <property type="molecule type" value="Genomic_DNA"/>
</dbReference>
<evidence type="ECO:0000256" key="4">
    <source>
        <dbReference type="ARBA" id="ARBA00022989"/>
    </source>
</evidence>
<dbReference type="NCBIfam" id="TIGR00360">
    <property type="entry name" value="ComEC_N-term"/>
    <property type="match status" value="1"/>
</dbReference>
<feature type="compositionally biased region" description="Polar residues" evidence="6">
    <location>
        <begin position="879"/>
        <end position="891"/>
    </location>
</feature>
<dbReference type="InterPro" id="IPR001279">
    <property type="entry name" value="Metallo-B-lactamas"/>
</dbReference>
<feature type="domain" description="Metallo-beta-lactamase" evidence="8">
    <location>
        <begin position="625"/>
        <end position="684"/>
    </location>
</feature>
<evidence type="ECO:0000313" key="10">
    <source>
        <dbReference type="EMBL" id="NIH53014.1"/>
    </source>
</evidence>
<dbReference type="GO" id="GO:0005886">
    <property type="term" value="C:plasma membrane"/>
    <property type="evidence" value="ECO:0007669"/>
    <property type="project" value="UniProtKB-SubCell"/>
</dbReference>
<keyword evidence="11" id="KW-1185">Reference proteome</keyword>
<sequence>MKRLPTSGSSVQPVAKTSIDAAVANLDLRLVWPAIAMWAASLGGTTGLDLAVVSGELVACSGYAAFGIGAALLLRRVVWRHQQRAFDRRSTPRLLVKRLNFHEIPSREIVCRQPRLARFWADCCARGRVAANSGLTNQPGTHSMMIVVCALVGLTCIHTAANEQQRHPPWLRSAEAAVVHATFTVSGDPTIRNHAFGASGWVSATLDGIRLTKSPGAAESNRSLKSPVILFGTEQQLREVSIGSRVTGTVRLTPSDSAGRVAYVANLSSGQVAVVPPGQPLLGVNALRRTFREHLRALPGDGAALLPGLALGDTSLVSEPVDAAMKASSLSHLTAVSGSNCAVIVSIVLVVARRFRLQRVARLCLVLLGLCGFVLLVTPDSSVLRAAVMSVVILVATTSGRPGRGVSSLCVAVIVLLGFDPRMAGDYGFILSVLATASILVLAPRLTLLLERWMPPVIAQLVSIPAAAQIACQPVLLLLQPVIPLAGIVANVLAAPAAPVATVAGLVACLVLPAVPWLGTQIVDIAIWPASWIVQVAKATSGLSWGQLDWPQSWWGFGLLVAAIVCAVVALMRRGSFRSLQSLQRTAAVTSVCALLIGSTIGTSNAARWHSSLTRPQDWDFALCDVGQGDAALVRSEGHIILIDTGPSVEALTACLRLLSVDHIELLVLTHYDVDHVGAVDAVISMTQHAMVAPLLEQGDQVVRSKLEDAGVEIIEGHAGLSGSFGAATWQVLWPVVASKPPDAQPQQGAAGAFVGERDGNAQSVTLDVRTPHGRGVFLGDLGESSQSRLLRYVDLSDGPPIDIVKVAHHGSRDQSARLYRQLGATYAGISVGADNGYGHPTLAALDMMAAAGSSVLRTDRQGTIVLSADRDGGDHRNQPWSVWQSRTSADPSPESAGHPRSPAEHIRIAAELVLAAGFGPHEGRGQGSVVGRIRGWQRQRAGQNPKAKRM</sequence>
<dbReference type="InterPro" id="IPR035681">
    <property type="entry name" value="ComA-like_MBL"/>
</dbReference>
<evidence type="ECO:0000256" key="7">
    <source>
        <dbReference type="SAM" id="Phobius"/>
    </source>
</evidence>
<evidence type="ECO:0000259" key="9">
    <source>
        <dbReference type="Pfam" id="PF03772"/>
    </source>
</evidence>